<gene>
    <name evidence="1" type="ORF">M9458_047942</name>
</gene>
<organism evidence="1 2">
    <name type="scientific">Cirrhinus mrigala</name>
    <name type="common">Mrigala</name>
    <dbReference type="NCBI Taxonomy" id="683832"/>
    <lineage>
        <taxon>Eukaryota</taxon>
        <taxon>Metazoa</taxon>
        <taxon>Chordata</taxon>
        <taxon>Craniata</taxon>
        <taxon>Vertebrata</taxon>
        <taxon>Euteleostomi</taxon>
        <taxon>Actinopterygii</taxon>
        <taxon>Neopterygii</taxon>
        <taxon>Teleostei</taxon>
        <taxon>Ostariophysi</taxon>
        <taxon>Cypriniformes</taxon>
        <taxon>Cyprinidae</taxon>
        <taxon>Labeoninae</taxon>
        <taxon>Labeonini</taxon>
        <taxon>Cirrhinus</taxon>
    </lineage>
</organism>
<dbReference type="AlphaFoldDB" id="A0ABD0N773"/>
<protein>
    <submittedName>
        <fullName evidence="1">Uncharacterized protein</fullName>
    </submittedName>
</protein>
<name>A0ABD0N773_CIRMR</name>
<keyword evidence="2" id="KW-1185">Reference proteome</keyword>
<sequence length="69" mass="8140">MCPDDSEGVEGLCVYYWSKFSAPPAIAEELRKVNPSRLQRRLPGTNKVLFSRNEERYYMERDEDTLRLL</sequence>
<comment type="caution">
    <text evidence="1">The sequence shown here is derived from an EMBL/GenBank/DDBJ whole genome shotgun (WGS) entry which is preliminary data.</text>
</comment>
<evidence type="ECO:0000313" key="1">
    <source>
        <dbReference type="EMBL" id="KAL0156696.1"/>
    </source>
</evidence>
<proteinExistence type="predicted"/>
<dbReference type="Proteomes" id="UP001529510">
    <property type="component" value="Unassembled WGS sequence"/>
</dbReference>
<feature type="non-terminal residue" evidence="1">
    <location>
        <position position="69"/>
    </location>
</feature>
<dbReference type="EMBL" id="JAMKFB020000024">
    <property type="protein sequence ID" value="KAL0156696.1"/>
    <property type="molecule type" value="Genomic_DNA"/>
</dbReference>
<reference evidence="1 2" key="1">
    <citation type="submission" date="2024-05" db="EMBL/GenBank/DDBJ databases">
        <title>Genome sequencing and assembly of Indian major carp, Cirrhinus mrigala (Hamilton, 1822).</title>
        <authorList>
            <person name="Mohindra V."/>
            <person name="Chowdhury L.M."/>
            <person name="Lal K."/>
            <person name="Jena J.K."/>
        </authorList>
    </citation>
    <scope>NUCLEOTIDE SEQUENCE [LARGE SCALE GENOMIC DNA]</scope>
    <source>
        <strain evidence="1">CM1030</strain>
        <tissue evidence="1">Blood</tissue>
    </source>
</reference>
<accession>A0ABD0N773</accession>
<evidence type="ECO:0000313" key="2">
    <source>
        <dbReference type="Proteomes" id="UP001529510"/>
    </source>
</evidence>